<organism evidence="3 4">
    <name type="scientific">Actinocorallia longicatena</name>
    <dbReference type="NCBI Taxonomy" id="111803"/>
    <lineage>
        <taxon>Bacteria</taxon>
        <taxon>Bacillati</taxon>
        <taxon>Actinomycetota</taxon>
        <taxon>Actinomycetes</taxon>
        <taxon>Streptosporangiales</taxon>
        <taxon>Thermomonosporaceae</taxon>
        <taxon>Actinocorallia</taxon>
    </lineage>
</organism>
<name>A0ABP6QD78_9ACTN</name>
<dbReference type="PANTHER" id="PTHR11487:SF0">
    <property type="entry name" value="S-ACYL FATTY ACID SYNTHASE THIOESTERASE, MEDIUM CHAIN"/>
    <property type="match status" value="1"/>
</dbReference>
<protein>
    <recommendedName>
        <fullName evidence="2">Thioesterase domain-containing protein</fullName>
    </recommendedName>
</protein>
<dbReference type="Gene3D" id="3.40.50.1820">
    <property type="entry name" value="alpha/beta hydrolase"/>
    <property type="match status" value="1"/>
</dbReference>
<proteinExistence type="inferred from homology"/>
<dbReference type="Pfam" id="PF00975">
    <property type="entry name" value="Thioesterase"/>
    <property type="match status" value="1"/>
</dbReference>
<comment type="similarity">
    <text evidence="1">Belongs to the thioesterase family.</text>
</comment>
<keyword evidence="4" id="KW-1185">Reference proteome</keyword>
<dbReference type="Proteomes" id="UP001501237">
    <property type="component" value="Unassembled WGS sequence"/>
</dbReference>
<dbReference type="InterPro" id="IPR001031">
    <property type="entry name" value="Thioesterase"/>
</dbReference>
<dbReference type="RefSeq" id="WP_344831142.1">
    <property type="nucleotide sequence ID" value="NZ_BAAAUV010000010.1"/>
</dbReference>
<reference evidence="4" key="1">
    <citation type="journal article" date="2019" name="Int. J. Syst. Evol. Microbiol.">
        <title>The Global Catalogue of Microorganisms (GCM) 10K type strain sequencing project: providing services to taxonomists for standard genome sequencing and annotation.</title>
        <authorList>
            <consortium name="The Broad Institute Genomics Platform"/>
            <consortium name="The Broad Institute Genome Sequencing Center for Infectious Disease"/>
            <person name="Wu L."/>
            <person name="Ma J."/>
        </authorList>
    </citation>
    <scope>NUCLEOTIDE SEQUENCE [LARGE SCALE GENOMIC DNA]</scope>
    <source>
        <strain evidence="4">JCM 9377</strain>
    </source>
</reference>
<accession>A0ABP6QD78</accession>
<dbReference type="InterPro" id="IPR012223">
    <property type="entry name" value="TEII"/>
</dbReference>
<dbReference type="SUPFAM" id="SSF53474">
    <property type="entry name" value="alpha/beta-Hydrolases"/>
    <property type="match status" value="1"/>
</dbReference>
<gene>
    <name evidence="3" type="ORF">GCM10010468_43150</name>
</gene>
<feature type="domain" description="Thioesterase" evidence="2">
    <location>
        <begin position="25"/>
        <end position="247"/>
    </location>
</feature>
<sequence length="253" mass="27847">MRAHGAFETDSLWVRRAARSRPALRLICLPYGGGGASVYHSLAGLLPDTIEVVALQLPGREDRSGEPPPVNLRRLVHTGSIALGPYCALPYAFYGHCAGALLAFELAHEINARFGTWPRHFIAAAQHAPHLPSTSVLLRPLPDDELLDTVRRRGGLPEAVARNAELTEFLLPLLRSDFQLWRQYGHQPRKPMLCPITALRGVDDDIADAPAVRAWQEHTSADFAFLEVEGGHYFANDMPADTARLIADRLARG</sequence>
<dbReference type="EMBL" id="BAAAUV010000010">
    <property type="protein sequence ID" value="GAA3219221.1"/>
    <property type="molecule type" value="Genomic_DNA"/>
</dbReference>
<evidence type="ECO:0000313" key="3">
    <source>
        <dbReference type="EMBL" id="GAA3219221.1"/>
    </source>
</evidence>
<dbReference type="PANTHER" id="PTHR11487">
    <property type="entry name" value="THIOESTERASE"/>
    <property type="match status" value="1"/>
</dbReference>
<evidence type="ECO:0000313" key="4">
    <source>
        <dbReference type="Proteomes" id="UP001501237"/>
    </source>
</evidence>
<comment type="caution">
    <text evidence="3">The sequence shown here is derived from an EMBL/GenBank/DDBJ whole genome shotgun (WGS) entry which is preliminary data.</text>
</comment>
<dbReference type="InterPro" id="IPR029058">
    <property type="entry name" value="AB_hydrolase_fold"/>
</dbReference>
<evidence type="ECO:0000256" key="1">
    <source>
        <dbReference type="ARBA" id="ARBA00007169"/>
    </source>
</evidence>
<evidence type="ECO:0000259" key="2">
    <source>
        <dbReference type="Pfam" id="PF00975"/>
    </source>
</evidence>